<reference evidence="2" key="1">
    <citation type="submission" date="2025-08" db="UniProtKB">
        <authorList>
            <consortium name="RefSeq"/>
        </authorList>
    </citation>
    <scope>IDENTIFICATION</scope>
    <source>
        <tissue evidence="2">Whole larvae</tissue>
    </source>
</reference>
<dbReference type="SUPFAM" id="SSF55729">
    <property type="entry name" value="Acyl-CoA N-acyltransferases (Nat)"/>
    <property type="match status" value="1"/>
</dbReference>
<dbReference type="RefSeq" id="XP_052749586.1">
    <property type="nucleotide sequence ID" value="XM_052893626.1"/>
</dbReference>
<dbReference type="PANTHER" id="PTHR20905">
    <property type="entry name" value="N-ACETYLTRANSFERASE-RELATED"/>
    <property type="match status" value="1"/>
</dbReference>
<sequence length="261" mass="29687">MAVTSGRNVVNLKEKGHFEHENARIDKYTLGDELPAQLAELGLRPRKMAQPSYTIRRITSEDTDAALQFLRNFFFLDEPMNLAVNLLETPESRCIELEEYSMSSISQGISVAAVDEKGEFVGVVINGLARREEVDYTDKSEDCPNEKFRRILKVLEHLNREAKIWEKLPESCDKVIEVRIASTHSAWRGRGLMRVLCEESERIAKEVGASAMRMDTTSAYSAAAAERLRYRSVYQVLYSDLPYAPQPKAPHVEAKVYIKEL</sequence>
<dbReference type="InterPro" id="IPR016181">
    <property type="entry name" value="Acyl_CoA_acyltransferase"/>
</dbReference>
<proteinExistence type="predicted"/>
<dbReference type="Gene3D" id="3.40.630.30">
    <property type="match status" value="1"/>
</dbReference>
<organism evidence="1 2">
    <name type="scientific">Galleria mellonella</name>
    <name type="common">Greater wax moth</name>
    <dbReference type="NCBI Taxonomy" id="7137"/>
    <lineage>
        <taxon>Eukaryota</taxon>
        <taxon>Metazoa</taxon>
        <taxon>Ecdysozoa</taxon>
        <taxon>Arthropoda</taxon>
        <taxon>Hexapoda</taxon>
        <taxon>Insecta</taxon>
        <taxon>Pterygota</taxon>
        <taxon>Neoptera</taxon>
        <taxon>Endopterygota</taxon>
        <taxon>Lepidoptera</taxon>
        <taxon>Glossata</taxon>
        <taxon>Ditrysia</taxon>
        <taxon>Pyraloidea</taxon>
        <taxon>Pyralidae</taxon>
        <taxon>Galleriinae</taxon>
        <taxon>Galleria</taxon>
    </lineage>
</organism>
<evidence type="ECO:0000313" key="2">
    <source>
        <dbReference type="RefSeq" id="XP_052749586.1"/>
    </source>
</evidence>
<dbReference type="PANTHER" id="PTHR20905:SF1">
    <property type="entry name" value="AT07410P-RELATED"/>
    <property type="match status" value="1"/>
</dbReference>
<dbReference type="GeneID" id="113512995"/>
<keyword evidence="1" id="KW-1185">Reference proteome</keyword>
<protein>
    <submittedName>
        <fullName evidence="2">Arylalkylamine N-acetyltransferase 1-like isoform X1</fullName>
    </submittedName>
</protein>
<dbReference type="Proteomes" id="UP001652740">
    <property type="component" value="Unplaced"/>
</dbReference>
<accession>A0ABM3MDU8</accession>
<name>A0ABM3MDU8_GALME</name>
<evidence type="ECO:0000313" key="1">
    <source>
        <dbReference type="Proteomes" id="UP001652740"/>
    </source>
</evidence>
<gene>
    <name evidence="2" type="primary">LOC113512995</name>
</gene>